<evidence type="ECO:0000313" key="2">
    <source>
        <dbReference type="EMBL" id="MBC8749564.1"/>
    </source>
</evidence>
<dbReference type="Pfam" id="PF12697">
    <property type="entry name" value="Abhydrolase_6"/>
    <property type="match status" value="1"/>
</dbReference>
<dbReference type="InterPro" id="IPR029058">
    <property type="entry name" value="AB_hydrolase_fold"/>
</dbReference>
<dbReference type="InterPro" id="IPR050228">
    <property type="entry name" value="Carboxylesterase_BioH"/>
</dbReference>
<name>A0ABR7PTF4_9BURK</name>
<organism evidence="2 3">
    <name type="scientific">Paraburkholderia podalyriae</name>
    <dbReference type="NCBI Taxonomy" id="1938811"/>
    <lineage>
        <taxon>Bacteria</taxon>
        <taxon>Pseudomonadati</taxon>
        <taxon>Pseudomonadota</taxon>
        <taxon>Betaproteobacteria</taxon>
        <taxon>Burkholderiales</taxon>
        <taxon>Burkholderiaceae</taxon>
        <taxon>Paraburkholderia</taxon>
    </lineage>
</organism>
<keyword evidence="3" id="KW-1185">Reference proteome</keyword>
<dbReference type="PANTHER" id="PTHR43194:SF5">
    <property type="entry name" value="PIMELOYL-[ACYL-CARRIER PROTEIN] METHYL ESTER ESTERASE"/>
    <property type="match status" value="1"/>
</dbReference>
<dbReference type="InterPro" id="IPR000073">
    <property type="entry name" value="AB_hydrolase_1"/>
</dbReference>
<protein>
    <submittedName>
        <fullName evidence="2">Alpha/beta hydrolase</fullName>
    </submittedName>
</protein>
<accession>A0ABR7PTF4</accession>
<feature type="domain" description="AB hydrolase-1" evidence="1">
    <location>
        <begin position="8"/>
        <end position="232"/>
    </location>
</feature>
<dbReference type="PANTHER" id="PTHR43194">
    <property type="entry name" value="HYDROLASE ALPHA/BETA FOLD FAMILY"/>
    <property type="match status" value="1"/>
</dbReference>
<comment type="caution">
    <text evidence="2">The sequence shown here is derived from an EMBL/GenBank/DDBJ whole genome shotgun (WGS) entry which is preliminary data.</text>
</comment>
<evidence type="ECO:0000259" key="1">
    <source>
        <dbReference type="Pfam" id="PF12697"/>
    </source>
</evidence>
<dbReference type="Gene3D" id="3.40.50.1820">
    <property type="entry name" value="alpha/beta hydrolase"/>
    <property type="match status" value="1"/>
</dbReference>
<keyword evidence="2" id="KW-0378">Hydrolase</keyword>
<gene>
    <name evidence="2" type="ORF">F6X42_24180</name>
</gene>
<dbReference type="PRINTS" id="PR00111">
    <property type="entry name" value="ABHYDROLASE"/>
</dbReference>
<dbReference type="EMBL" id="VZQQ01000021">
    <property type="protein sequence ID" value="MBC8749564.1"/>
    <property type="molecule type" value="Genomic_DNA"/>
</dbReference>
<dbReference type="RefSeq" id="WP_187636562.1">
    <property type="nucleotide sequence ID" value="NZ_VZQQ01000021.1"/>
</dbReference>
<sequence>MTAPRPVLLLLPGLLCDHAAWSGPAALLAAQAECRIPSWGKLDSIEAMAAHVLATVPEPRFALAGHSMGGRIALEIMRQAPQRVERLALLDTGYQPLAAGDAGERERAGRYALLAQAREQGMRAMGAAWAVGMVLPAQVGTPLFEAILDMIERSRPEQFDAQIHALLGRPDATALLAGIRCPTLLLCGREDRWSPLERHADMHEQIPGAVLEIIERSGHMTTMEAPHDVVRALLRWLDRKDSRAEGKETP</sequence>
<dbReference type="Proteomes" id="UP000736373">
    <property type="component" value="Unassembled WGS sequence"/>
</dbReference>
<evidence type="ECO:0000313" key="3">
    <source>
        <dbReference type="Proteomes" id="UP000736373"/>
    </source>
</evidence>
<dbReference type="SUPFAM" id="SSF53474">
    <property type="entry name" value="alpha/beta-Hydrolases"/>
    <property type="match status" value="1"/>
</dbReference>
<dbReference type="GO" id="GO:0016787">
    <property type="term" value="F:hydrolase activity"/>
    <property type="evidence" value="ECO:0007669"/>
    <property type="project" value="UniProtKB-KW"/>
</dbReference>
<reference evidence="2 3" key="1">
    <citation type="submission" date="2019-09" db="EMBL/GenBank/DDBJ databases">
        <title>Paraburkholderia podalyriae sp. nov., A South African Podalyria-associated rhizobium.</title>
        <authorList>
            <person name="Mavima L."/>
            <person name="Beukes C.W."/>
            <person name="Palmer M."/>
            <person name="De Meyer S.E."/>
            <person name="James E.K."/>
            <person name="Maluk M."/>
            <person name="Avontuur J.R."/>
            <person name="Chan W.Y."/>
            <person name="Venter S.N."/>
            <person name="Steenkamp E.T."/>
        </authorList>
    </citation>
    <scope>NUCLEOTIDE SEQUENCE [LARGE SCALE GENOMIC DNA]</scope>
    <source>
        <strain evidence="2 3">WC7.3b</strain>
    </source>
</reference>
<proteinExistence type="predicted"/>